<evidence type="ECO:0000313" key="1">
    <source>
        <dbReference type="EMBL" id="KYB29789.1"/>
    </source>
</evidence>
<sequence>MEDVWKLVLTPKGTSSPNALEELTKRGLRAAWQVGRFAFPIAIAIGARPVFELDR</sequence>
<organism evidence="1 2">
    <name type="scientific">Tribolium castaneum</name>
    <name type="common">Red flour beetle</name>
    <dbReference type="NCBI Taxonomy" id="7070"/>
    <lineage>
        <taxon>Eukaryota</taxon>
        <taxon>Metazoa</taxon>
        <taxon>Ecdysozoa</taxon>
        <taxon>Arthropoda</taxon>
        <taxon>Hexapoda</taxon>
        <taxon>Insecta</taxon>
        <taxon>Pterygota</taxon>
        <taxon>Neoptera</taxon>
        <taxon>Endopterygota</taxon>
        <taxon>Coleoptera</taxon>
        <taxon>Polyphaga</taxon>
        <taxon>Cucujiformia</taxon>
        <taxon>Tenebrionidae</taxon>
        <taxon>Tenebrionidae incertae sedis</taxon>
        <taxon>Tribolium</taxon>
    </lineage>
</organism>
<dbReference type="InParanoid" id="A0A139WP63"/>
<dbReference type="EMBL" id="KQ971307">
    <property type="protein sequence ID" value="KYB29789.1"/>
    <property type="molecule type" value="Genomic_DNA"/>
</dbReference>
<reference evidence="1 2" key="1">
    <citation type="journal article" date="2008" name="Nature">
        <title>The genome of the model beetle and pest Tribolium castaneum.</title>
        <authorList>
            <consortium name="Tribolium Genome Sequencing Consortium"/>
            <person name="Richards S."/>
            <person name="Gibbs R.A."/>
            <person name="Weinstock G.M."/>
            <person name="Brown S.J."/>
            <person name="Denell R."/>
            <person name="Beeman R.W."/>
            <person name="Gibbs R."/>
            <person name="Beeman R.W."/>
            <person name="Brown S.J."/>
            <person name="Bucher G."/>
            <person name="Friedrich M."/>
            <person name="Grimmelikhuijzen C.J."/>
            <person name="Klingler M."/>
            <person name="Lorenzen M."/>
            <person name="Richards S."/>
            <person name="Roth S."/>
            <person name="Schroder R."/>
            <person name="Tautz D."/>
            <person name="Zdobnov E.M."/>
            <person name="Muzny D."/>
            <person name="Gibbs R.A."/>
            <person name="Weinstock G.M."/>
            <person name="Attaway T."/>
            <person name="Bell S."/>
            <person name="Buhay C.J."/>
            <person name="Chandrabose M.N."/>
            <person name="Chavez D."/>
            <person name="Clerk-Blankenburg K.P."/>
            <person name="Cree A."/>
            <person name="Dao M."/>
            <person name="Davis C."/>
            <person name="Chacko J."/>
            <person name="Dinh H."/>
            <person name="Dugan-Rocha S."/>
            <person name="Fowler G."/>
            <person name="Garner T.T."/>
            <person name="Garnes J."/>
            <person name="Gnirke A."/>
            <person name="Hawes A."/>
            <person name="Hernandez J."/>
            <person name="Hines S."/>
            <person name="Holder M."/>
            <person name="Hume J."/>
            <person name="Jhangiani S.N."/>
            <person name="Joshi V."/>
            <person name="Khan Z.M."/>
            <person name="Jackson L."/>
            <person name="Kovar C."/>
            <person name="Kowis A."/>
            <person name="Lee S."/>
            <person name="Lewis L.R."/>
            <person name="Margolis J."/>
            <person name="Morgan M."/>
            <person name="Nazareth L.V."/>
            <person name="Nguyen N."/>
            <person name="Okwuonu G."/>
            <person name="Parker D."/>
            <person name="Richards S."/>
            <person name="Ruiz S.J."/>
            <person name="Santibanez J."/>
            <person name="Savard J."/>
            <person name="Scherer S.E."/>
            <person name="Schneider B."/>
            <person name="Sodergren E."/>
            <person name="Tautz D."/>
            <person name="Vattahil S."/>
            <person name="Villasana D."/>
            <person name="White C.S."/>
            <person name="Wright R."/>
            <person name="Park Y."/>
            <person name="Beeman R.W."/>
            <person name="Lord J."/>
            <person name="Oppert B."/>
            <person name="Lorenzen M."/>
            <person name="Brown S."/>
            <person name="Wang L."/>
            <person name="Savard J."/>
            <person name="Tautz D."/>
            <person name="Richards S."/>
            <person name="Weinstock G."/>
            <person name="Gibbs R.A."/>
            <person name="Liu Y."/>
            <person name="Worley K."/>
            <person name="Weinstock G."/>
            <person name="Elsik C.G."/>
            <person name="Reese J.T."/>
            <person name="Elhaik E."/>
            <person name="Landan G."/>
            <person name="Graur D."/>
            <person name="Arensburger P."/>
            <person name="Atkinson P."/>
            <person name="Beeman R.W."/>
            <person name="Beidler J."/>
            <person name="Brown S.J."/>
            <person name="Demuth J.P."/>
            <person name="Drury D.W."/>
            <person name="Du Y.Z."/>
            <person name="Fujiwara H."/>
            <person name="Lorenzen M."/>
            <person name="Maselli V."/>
            <person name="Osanai M."/>
            <person name="Park Y."/>
            <person name="Robertson H.M."/>
            <person name="Tu Z."/>
            <person name="Wang J.J."/>
            <person name="Wang S."/>
            <person name="Richards S."/>
            <person name="Song H."/>
            <person name="Zhang L."/>
            <person name="Sodergren E."/>
            <person name="Werner D."/>
            <person name="Stanke M."/>
            <person name="Morgenstern B."/>
            <person name="Solovyev V."/>
            <person name="Kosarev P."/>
            <person name="Brown G."/>
            <person name="Chen H.C."/>
            <person name="Ermolaeva O."/>
            <person name="Hlavina W."/>
            <person name="Kapustin Y."/>
            <person name="Kiryutin B."/>
            <person name="Kitts P."/>
            <person name="Maglott D."/>
            <person name="Pruitt K."/>
            <person name="Sapojnikov V."/>
            <person name="Souvorov A."/>
            <person name="Mackey A.J."/>
            <person name="Waterhouse R.M."/>
            <person name="Wyder S."/>
            <person name="Zdobnov E.M."/>
            <person name="Zdobnov E.M."/>
            <person name="Wyder S."/>
            <person name="Kriventseva E.V."/>
            <person name="Kadowaki T."/>
            <person name="Bork P."/>
            <person name="Aranda M."/>
            <person name="Bao R."/>
            <person name="Beermann A."/>
            <person name="Berns N."/>
            <person name="Bolognesi R."/>
            <person name="Bonneton F."/>
            <person name="Bopp D."/>
            <person name="Brown S.J."/>
            <person name="Bucher G."/>
            <person name="Butts T."/>
            <person name="Chaumot A."/>
            <person name="Denell R.E."/>
            <person name="Ferrier D.E."/>
            <person name="Friedrich M."/>
            <person name="Gordon C.M."/>
            <person name="Jindra M."/>
            <person name="Klingler M."/>
            <person name="Lan Q."/>
            <person name="Lattorff H.M."/>
            <person name="Laudet V."/>
            <person name="von Levetsow C."/>
            <person name="Liu Z."/>
            <person name="Lutz R."/>
            <person name="Lynch J.A."/>
            <person name="da Fonseca R.N."/>
            <person name="Posnien N."/>
            <person name="Reuter R."/>
            <person name="Roth S."/>
            <person name="Savard J."/>
            <person name="Schinko J.B."/>
            <person name="Schmitt C."/>
            <person name="Schoppmeier M."/>
            <person name="Schroder R."/>
            <person name="Shippy T.D."/>
            <person name="Simonnet F."/>
            <person name="Marques-Souza H."/>
            <person name="Tautz D."/>
            <person name="Tomoyasu Y."/>
            <person name="Trauner J."/>
            <person name="Van der Zee M."/>
            <person name="Vervoort M."/>
            <person name="Wittkopp N."/>
            <person name="Wimmer E.A."/>
            <person name="Yang X."/>
            <person name="Jones A.K."/>
            <person name="Sattelle D.B."/>
            <person name="Ebert P.R."/>
            <person name="Nelson D."/>
            <person name="Scott J.G."/>
            <person name="Beeman R.W."/>
            <person name="Muthukrishnan S."/>
            <person name="Kramer K.J."/>
            <person name="Arakane Y."/>
            <person name="Beeman R.W."/>
            <person name="Zhu Q."/>
            <person name="Hogenkamp D."/>
            <person name="Dixit R."/>
            <person name="Oppert B."/>
            <person name="Jiang H."/>
            <person name="Zou Z."/>
            <person name="Marshall J."/>
            <person name="Elpidina E."/>
            <person name="Vinokurov K."/>
            <person name="Oppert C."/>
            <person name="Zou Z."/>
            <person name="Evans J."/>
            <person name="Lu Z."/>
            <person name="Zhao P."/>
            <person name="Sumathipala N."/>
            <person name="Altincicek B."/>
            <person name="Vilcinskas A."/>
            <person name="Williams M."/>
            <person name="Hultmark D."/>
            <person name="Hetru C."/>
            <person name="Jiang H."/>
            <person name="Grimmelikhuijzen C.J."/>
            <person name="Hauser F."/>
            <person name="Cazzamali G."/>
            <person name="Williamson M."/>
            <person name="Park Y."/>
            <person name="Li B."/>
            <person name="Tanaka Y."/>
            <person name="Predel R."/>
            <person name="Neupert S."/>
            <person name="Schachtner J."/>
            <person name="Verleyen P."/>
            <person name="Raible F."/>
            <person name="Bork P."/>
            <person name="Friedrich M."/>
            <person name="Walden K.K."/>
            <person name="Robertson H.M."/>
            <person name="Angeli S."/>
            <person name="Foret S."/>
            <person name="Bucher G."/>
            <person name="Schuetz S."/>
            <person name="Maleszka R."/>
            <person name="Wimmer E.A."/>
            <person name="Beeman R.W."/>
            <person name="Lorenzen M."/>
            <person name="Tomoyasu Y."/>
            <person name="Miller S.C."/>
            <person name="Grossmann D."/>
            <person name="Bucher G."/>
        </authorList>
    </citation>
    <scope>NUCLEOTIDE SEQUENCE [LARGE SCALE GENOMIC DNA]</scope>
    <source>
        <strain evidence="1 2">Georgia GA2</strain>
    </source>
</reference>
<reference evidence="1 2" key="2">
    <citation type="journal article" date="2010" name="Nucleic Acids Res.">
        <title>BeetleBase in 2010: revisions to provide comprehensive genomic information for Tribolium castaneum.</title>
        <authorList>
            <person name="Kim H.S."/>
            <person name="Murphy T."/>
            <person name="Xia J."/>
            <person name="Caragea D."/>
            <person name="Park Y."/>
            <person name="Beeman R.W."/>
            <person name="Lorenzen M.D."/>
            <person name="Butcher S."/>
            <person name="Manak J.R."/>
            <person name="Brown S.J."/>
        </authorList>
    </citation>
    <scope>GENOME REANNOTATION</scope>
    <source>
        <strain evidence="1 2">Georgia GA2</strain>
    </source>
</reference>
<evidence type="ECO:0000313" key="2">
    <source>
        <dbReference type="Proteomes" id="UP000007266"/>
    </source>
</evidence>
<gene>
    <name evidence="1" type="primary">AUGUSTUS-3.0.2_31529</name>
    <name evidence="1" type="ORF">TcasGA2_TC031529</name>
</gene>
<keyword evidence="2" id="KW-1185">Reference proteome</keyword>
<proteinExistence type="predicted"/>
<protein>
    <submittedName>
        <fullName evidence="1">Uncharacterized protein</fullName>
    </submittedName>
</protein>
<accession>A0A139WP63</accession>
<dbReference type="AlphaFoldDB" id="A0A139WP63"/>
<name>A0A139WP63_TRICA</name>
<dbReference type="Proteomes" id="UP000007266">
    <property type="component" value="Linkage group 1"/>
</dbReference>